<dbReference type="GO" id="GO:0016887">
    <property type="term" value="F:ATP hydrolysis activity"/>
    <property type="evidence" value="ECO:0007669"/>
    <property type="project" value="InterPro"/>
</dbReference>
<evidence type="ECO:0000256" key="3">
    <source>
        <dbReference type="ARBA" id="ARBA00022840"/>
    </source>
</evidence>
<name>A0A8J3EB68_9PROT</name>
<proteinExistence type="predicted"/>
<evidence type="ECO:0000259" key="4">
    <source>
        <dbReference type="PROSITE" id="PS50893"/>
    </source>
</evidence>
<dbReference type="InterPro" id="IPR032823">
    <property type="entry name" value="BCA_ABC_TP_C"/>
</dbReference>
<organism evidence="5 6">
    <name type="scientific">Caldovatus sediminis</name>
    <dbReference type="NCBI Taxonomy" id="2041189"/>
    <lineage>
        <taxon>Bacteria</taxon>
        <taxon>Pseudomonadati</taxon>
        <taxon>Pseudomonadota</taxon>
        <taxon>Alphaproteobacteria</taxon>
        <taxon>Acetobacterales</taxon>
        <taxon>Roseomonadaceae</taxon>
        <taxon>Caldovatus</taxon>
    </lineage>
</organism>
<dbReference type="GO" id="GO:0005524">
    <property type="term" value="F:ATP binding"/>
    <property type="evidence" value="ECO:0007669"/>
    <property type="project" value="UniProtKB-KW"/>
</dbReference>
<dbReference type="GO" id="GO:0005304">
    <property type="term" value="F:L-valine transmembrane transporter activity"/>
    <property type="evidence" value="ECO:0007669"/>
    <property type="project" value="TreeGrafter"/>
</dbReference>
<keyword evidence="6" id="KW-1185">Reference proteome</keyword>
<dbReference type="CDD" id="cd03219">
    <property type="entry name" value="ABC_Mj1267_LivG_branched"/>
    <property type="match status" value="1"/>
</dbReference>
<dbReference type="GO" id="GO:0005886">
    <property type="term" value="C:plasma membrane"/>
    <property type="evidence" value="ECO:0007669"/>
    <property type="project" value="TreeGrafter"/>
</dbReference>
<dbReference type="SUPFAM" id="SSF52540">
    <property type="entry name" value="P-loop containing nucleoside triphosphate hydrolases"/>
    <property type="match status" value="1"/>
</dbReference>
<protein>
    <submittedName>
        <fullName evidence="5">ABC transporter ATP-binding protein</fullName>
    </submittedName>
</protein>
<dbReference type="InterPro" id="IPR051120">
    <property type="entry name" value="ABC_AA/LPS_Transport"/>
</dbReference>
<keyword evidence="3 5" id="KW-0067">ATP-binding</keyword>
<dbReference type="EMBL" id="BMKS01000002">
    <property type="protein sequence ID" value="GGG23719.1"/>
    <property type="molecule type" value="Genomic_DNA"/>
</dbReference>
<keyword evidence="2" id="KW-0547">Nucleotide-binding</keyword>
<evidence type="ECO:0000313" key="5">
    <source>
        <dbReference type="EMBL" id="GGG23719.1"/>
    </source>
</evidence>
<dbReference type="GO" id="GO:0042941">
    <property type="term" value="P:D-alanine transmembrane transport"/>
    <property type="evidence" value="ECO:0007669"/>
    <property type="project" value="TreeGrafter"/>
</dbReference>
<dbReference type="PANTHER" id="PTHR45772:SF7">
    <property type="entry name" value="AMINO ACID ABC TRANSPORTER ATP-BINDING PROTEIN"/>
    <property type="match status" value="1"/>
</dbReference>
<dbReference type="GO" id="GO:1903805">
    <property type="term" value="P:L-valine import across plasma membrane"/>
    <property type="evidence" value="ECO:0007669"/>
    <property type="project" value="TreeGrafter"/>
</dbReference>
<gene>
    <name evidence="5" type="primary">livG</name>
    <name evidence="5" type="ORF">GCM10010964_09830</name>
</gene>
<dbReference type="GO" id="GO:1903806">
    <property type="term" value="P:L-isoleucine import across plasma membrane"/>
    <property type="evidence" value="ECO:0007669"/>
    <property type="project" value="TreeGrafter"/>
</dbReference>
<feature type="domain" description="ABC transporter" evidence="4">
    <location>
        <begin position="7"/>
        <end position="239"/>
    </location>
</feature>
<dbReference type="Gene3D" id="3.40.50.300">
    <property type="entry name" value="P-loop containing nucleotide triphosphate hydrolases"/>
    <property type="match status" value="1"/>
</dbReference>
<dbReference type="PANTHER" id="PTHR45772">
    <property type="entry name" value="CONSERVED COMPONENT OF ABC TRANSPORTER FOR NATURAL AMINO ACIDS-RELATED"/>
    <property type="match status" value="1"/>
</dbReference>
<dbReference type="AlphaFoldDB" id="A0A8J3EB68"/>
<dbReference type="Proteomes" id="UP000597507">
    <property type="component" value="Unassembled WGS sequence"/>
</dbReference>
<dbReference type="InterPro" id="IPR003593">
    <property type="entry name" value="AAA+_ATPase"/>
</dbReference>
<evidence type="ECO:0000256" key="1">
    <source>
        <dbReference type="ARBA" id="ARBA00022448"/>
    </source>
</evidence>
<accession>A0A8J3EB68</accession>
<dbReference type="SMART" id="SM00382">
    <property type="entry name" value="AAA"/>
    <property type="match status" value="1"/>
</dbReference>
<dbReference type="GO" id="GO:0015192">
    <property type="term" value="F:L-phenylalanine transmembrane transporter activity"/>
    <property type="evidence" value="ECO:0007669"/>
    <property type="project" value="TreeGrafter"/>
</dbReference>
<dbReference type="InterPro" id="IPR027417">
    <property type="entry name" value="P-loop_NTPase"/>
</dbReference>
<evidence type="ECO:0000256" key="2">
    <source>
        <dbReference type="ARBA" id="ARBA00022741"/>
    </source>
</evidence>
<dbReference type="PROSITE" id="PS50893">
    <property type="entry name" value="ABC_TRANSPORTER_2"/>
    <property type="match status" value="1"/>
</dbReference>
<keyword evidence="1" id="KW-0813">Transport</keyword>
<dbReference type="GO" id="GO:0015808">
    <property type="term" value="P:L-alanine transport"/>
    <property type="evidence" value="ECO:0007669"/>
    <property type="project" value="TreeGrafter"/>
</dbReference>
<evidence type="ECO:0000313" key="6">
    <source>
        <dbReference type="Proteomes" id="UP000597507"/>
    </source>
</evidence>
<dbReference type="GO" id="GO:0015188">
    <property type="term" value="F:L-isoleucine transmembrane transporter activity"/>
    <property type="evidence" value="ECO:0007669"/>
    <property type="project" value="TreeGrafter"/>
</dbReference>
<comment type="caution">
    <text evidence="5">The sequence shown here is derived from an EMBL/GenBank/DDBJ whole genome shotgun (WGS) entry which is preliminary data.</text>
</comment>
<dbReference type="Pfam" id="PF00005">
    <property type="entry name" value="ABC_tran"/>
    <property type="match status" value="1"/>
</dbReference>
<dbReference type="InterPro" id="IPR003439">
    <property type="entry name" value="ABC_transporter-like_ATP-bd"/>
</dbReference>
<dbReference type="RefSeq" id="WP_188898874.1">
    <property type="nucleotide sequence ID" value="NZ_BMKS01000002.1"/>
</dbReference>
<reference evidence="5 6" key="1">
    <citation type="journal article" date="2014" name="Int. J. Syst. Evol. Microbiol.">
        <title>Complete genome sequence of Corynebacterium casei LMG S-19264T (=DSM 44701T), isolated from a smear-ripened cheese.</title>
        <authorList>
            <consortium name="US DOE Joint Genome Institute (JGI-PGF)"/>
            <person name="Walter F."/>
            <person name="Albersmeier A."/>
            <person name="Kalinowski J."/>
            <person name="Ruckert C."/>
        </authorList>
    </citation>
    <scope>NUCLEOTIDE SEQUENCE [LARGE SCALE GENOMIC DNA]</scope>
    <source>
        <strain evidence="5 6">CGMCC 1.16330</strain>
    </source>
</reference>
<dbReference type="Pfam" id="PF12399">
    <property type="entry name" value="BCA_ABC_TP_C"/>
    <property type="match status" value="1"/>
</dbReference>
<sequence length="246" mass="25553">MSAPPVLEVRGLTKRFRGLVALDGVDFAVPEGAICGLIGPNGAGKSTLFNLVTGFLPPSEGEIRFRGAPVTGWSPQQAGRSGIARAFQIARPFPGLTVRQNVRIGALFGRSGPRDVEGATDSALALLGIEDLADRPAEGLTVGHLRRLEVARALAARPLLLLADEPCAGLNPAETDAMIAALRRIRDGGVTIWLVEHDMRAVMGVCDRILVIAAGRAIAEGTPGEVAADPAVIAAYLGAAEESRGA</sequence>